<accession>A0AAV6K9Z0</accession>
<evidence type="ECO:0000256" key="4">
    <source>
        <dbReference type="ARBA" id="ARBA00023136"/>
    </source>
</evidence>
<keyword evidence="8" id="KW-1185">Reference proteome</keyword>
<feature type="transmembrane region" description="Helical" evidence="6">
    <location>
        <begin position="488"/>
        <end position="507"/>
    </location>
</feature>
<dbReference type="SUPFAM" id="SSF103473">
    <property type="entry name" value="MFS general substrate transporter"/>
    <property type="match status" value="1"/>
</dbReference>
<organism evidence="7 8">
    <name type="scientific">Rhododendron griersonianum</name>
    <dbReference type="NCBI Taxonomy" id="479676"/>
    <lineage>
        <taxon>Eukaryota</taxon>
        <taxon>Viridiplantae</taxon>
        <taxon>Streptophyta</taxon>
        <taxon>Embryophyta</taxon>
        <taxon>Tracheophyta</taxon>
        <taxon>Spermatophyta</taxon>
        <taxon>Magnoliopsida</taxon>
        <taxon>eudicotyledons</taxon>
        <taxon>Gunneridae</taxon>
        <taxon>Pentapetalae</taxon>
        <taxon>asterids</taxon>
        <taxon>Ericales</taxon>
        <taxon>Ericaceae</taxon>
        <taxon>Ericoideae</taxon>
        <taxon>Rhodoreae</taxon>
        <taxon>Rhododendron</taxon>
    </lineage>
</organism>
<dbReference type="GO" id="GO:0016020">
    <property type="term" value="C:membrane"/>
    <property type="evidence" value="ECO:0007669"/>
    <property type="project" value="UniProtKB-SubCell"/>
</dbReference>
<dbReference type="SUPFAM" id="SSF56219">
    <property type="entry name" value="DNase I-like"/>
    <property type="match status" value="1"/>
</dbReference>
<sequence>METKNNKVFLETIHRKLGFCSTTYVDPVGLSGGLALWWKIEVDIDIETSSKNIVHTIISDKSNSSVWAASFIYGSPNREGRDQVWDDLMGIGRTEILPWLCIGNFNEILSSEDKMGGNNPNPARFTSFHGMLSVCGLFDLGFKGPKFTWRNNRRDGDLIMERIDMAFANAKWRELHNQAMVFVDAAIGSDHNPLILNTSFPMQKVGKPFRFESFWTTKESCKSIIEEAWAVEYEGTKMVKVCKKLRGCKEKLKKKLELGFNPDYLVTEKIIKGKLEDLWQKDAMFWHQRSRIKWLQMGDKNSRFFHLSTIQRRQRNQIVKLKDDSDLWKTEANDIAVFVERVLGCSTLEELYWDLESPSKLSWSFISLRKIESYVYEEKNYVLDSQLMRNYMQVKIGKEKDLEATLQRLRGKDADVSQEAAEIRDYFEIVQQLPKARFLDMFQRKYAHSLTVALMVKSSFYKFVTFEVPKTLSFLNCHEHNLNQNKDLTAILVFSGIQLYVATAVGCRVRVTDSHANTLLPLDIKGSAGSLITFCNWASAWVVSYGYIFILDWNPAGTFFILAGICASTVVFVAKLVPETKGRTLEEIQASLTLFT</sequence>
<gene>
    <name evidence="7" type="ORF">RHGRI_014597</name>
</gene>
<evidence type="ECO:0000256" key="1">
    <source>
        <dbReference type="ARBA" id="ARBA00004370"/>
    </source>
</evidence>
<dbReference type="Pfam" id="PF00083">
    <property type="entry name" value="Sugar_tr"/>
    <property type="match status" value="1"/>
</dbReference>
<evidence type="ECO:0000256" key="2">
    <source>
        <dbReference type="ARBA" id="ARBA00022692"/>
    </source>
</evidence>
<dbReference type="InterPro" id="IPR005828">
    <property type="entry name" value="MFS_sugar_transport-like"/>
</dbReference>
<dbReference type="InterPro" id="IPR036259">
    <property type="entry name" value="MFS_trans_sf"/>
</dbReference>
<dbReference type="Gene3D" id="1.20.1250.20">
    <property type="entry name" value="MFS general substrate transporter like domains"/>
    <property type="match status" value="1"/>
</dbReference>
<evidence type="ECO:0000256" key="5">
    <source>
        <dbReference type="ARBA" id="ARBA00044504"/>
    </source>
</evidence>
<proteinExistence type="inferred from homology"/>
<dbReference type="AlphaFoldDB" id="A0AAV6K9Z0"/>
<protein>
    <submittedName>
        <fullName evidence="7">Uncharacterized protein</fullName>
    </submittedName>
</protein>
<name>A0AAV6K9Z0_9ERIC</name>
<dbReference type="Proteomes" id="UP000823749">
    <property type="component" value="Chromosome 5"/>
</dbReference>
<evidence type="ECO:0000313" key="8">
    <source>
        <dbReference type="Proteomes" id="UP000823749"/>
    </source>
</evidence>
<dbReference type="InterPro" id="IPR036691">
    <property type="entry name" value="Endo/exonu/phosph_ase_sf"/>
</dbReference>
<keyword evidence="4 6" id="KW-0472">Membrane</keyword>
<reference evidence="7" key="1">
    <citation type="submission" date="2020-08" db="EMBL/GenBank/DDBJ databases">
        <title>Plant Genome Project.</title>
        <authorList>
            <person name="Zhang R.-G."/>
        </authorList>
    </citation>
    <scope>NUCLEOTIDE SEQUENCE</scope>
    <source>
        <strain evidence="7">WSP0</strain>
        <tissue evidence="7">Leaf</tissue>
    </source>
</reference>
<evidence type="ECO:0000313" key="7">
    <source>
        <dbReference type="EMBL" id="KAG5549292.1"/>
    </source>
</evidence>
<dbReference type="Gene3D" id="3.60.10.10">
    <property type="entry name" value="Endonuclease/exonuclease/phosphatase"/>
    <property type="match status" value="1"/>
</dbReference>
<comment type="similarity">
    <text evidence="5">Belongs to the major facilitator superfamily. Phosphate:H(+) symporter (TC 2.A.1.9) family.</text>
</comment>
<dbReference type="PANTHER" id="PTHR33710:SF77">
    <property type="entry name" value="DNASE I-LIKE SUPERFAMILY PROTEIN"/>
    <property type="match status" value="1"/>
</dbReference>
<keyword evidence="3 6" id="KW-1133">Transmembrane helix</keyword>
<dbReference type="GO" id="GO:0022857">
    <property type="term" value="F:transmembrane transporter activity"/>
    <property type="evidence" value="ECO:0007669"/>
    <property type="project" value="InterPro"/>
</dbReference>
<evidence type="ECO:0000256" key="3">
    <source>
        <dbReference type="ARBA" id="ARBA00022989"/>
    </source>
</evidence>
<feature type="transmembrane region" description="Helical" evidence="6">
    <location>
        <begin position="528"/>
        <end position="550"/>
    </location>
</feature>
<dbReference type="PANTHER" id="PTHR33710">
    <property type="entry name" value="BNAC02G09200D PROTEIN"/>
    <property type="match status" value="1"/>
</dbReference>
<feature type="transmembrane region" description="Helical" evidence="6">
    <location>
        <begin position="556"/>
        <end position="577"/>
    </location>
</feature>
<comment type="subcellular location">
    <subcellularLocation>
        <location evidence="1">Membrane</location>
    </subcellularLocation>
</comment>
<dbReference type="EMBL" id="JACTNZ010000005">
    <property type="protein sequence ID" value="KAG5549292.1"/>
    <property type="molecule type" value="Genomic_DNA"/>
</dbReference>
<keyword evidence="2 6" id="KW-0812">Transmembrane</keyword>
<comment type="caution">
    <text evidence="7">The sequence shown here is derived from an EMBL/GenBank/DDBJ whole genome shotgun (WGS) entry which is preliminary data.</text>
</comment>
<evidence type="ECO:0000256" key="6">
    <source>
        <dbReference type="SAM" id="Phobius"/>
    </source>
</evidence>